<protein>
    <submittedName>
        <fullName evidence="2">Uncharacterized protein</fullName>
    </submittedName>
</protein>
<proteinExistence type="predicted"/>
<comment type="caution">
    <text evidence="2">The sequence shown here is derived from an EMBL/GenBank/DDBJ whole genome shotgun (WGS) entry which is preliminary data.</text>
</comment>
<name>A0AAV4U4X8_9ARAC</name>
<sequence>MPKITTKRLKSMRDAHVEHIMNAHMWKFHLTRIEILEQSNSIESYPEMAILEELICPGVGNDRNEASRDTDHPSGWGRVPHKPPRQLRLALPAVIKFPWYLPSKCLIDGWMLFPGIA</sequence>
<evidence type="ECO:0000313" key="2">
    <source>
        <dbReference type="EMBL" id="GIY52798.1"/>
    </source>
</evidence>
<reference evidence="2 3" key="1">
    <citation type="submission" date="2021-06" db="EMBL/GenBank/DDBJ databases">
        <title>Caerostris darwini draft genome.</title>
        <authorList>
            <person name="Kono N."/>
            <person name="Arakawa K."/>
        </authorList>
    </citation>
    <scope>NUCLEOTIDE SEQUENCE [LARGE SCALE GENOMIC DNA]</scope>
</reference>
<dbReference type="Proteomes" id="UP001054837">
    <property type="component" value="Unassembled WGS sequence"/>
</dbReference>
<gene>
    <name evidence="2" type="ORF">CDAR_404701</name>
</gene>
<evidence type="ECO:0000313" key="3">
    <source>
        <dbReference type="Proteomes" id="UP001054837"/>
    </source>
</evidence>
<feature type="compositionally biased region" description="Basic and acidic residues" evidence="1">
    <location>
        <begin position="62"/>
        <end position="72"/>
    </location>
</feature>
<organism evidence="2 3">
    <name type="scientific">Caerostris darwini</name>
    <dbReference type="NCBI Taxonomy" id="1538125"/>
    <lineage>
        <taxon>Eukaryota</taxon>
        <taxon>Metazoa</taxon>
        <taxon>Ecdysozoa</taxon>
        <taxon>Arthropoda</taxon>
        <taxon>Chelicerata</taxon>
        <taxon>Arachnida</taxon>
        <taxon>Araneae</taxon>
        <taxon>Araneomorphae</taxon>
        <taxon>Entelegynae</taxon>
        <taxon>Araneoidea</taxon>
        <taxon>Araneidae</taxon>
        <taxon>Caerostris</taxon>
    </lineage>
</organism>
<dbReference type="AlphaFoldDB" id="A0AAV4U4X8"/>
<evidence type="ECO:0000256" key="1">
    <source>
        <dbReference type="SAM" id="MobiDB-lite"/>
    </source>
</evidence>
<accession>A0AAV4U4X8</accession>
<keyword evidence="3" id="KW-1185">Reference proteome</keyword>
<dbReference type="EMBL" id="BPLQ01010713">
    <property type="protein sequence ID" value="GIY52798.1"/>
    <property type="molecule type" value="Genomic_DNA"/>
</dbReference>
<feature type="region of interest" description="Disordered" evidence="1">
    <location>
        <begin position="61"/>
        <end position="81"/>
    </location>
</feature>